<evidence type="ECO:0000313" key="5">
    <source>
        <dbReference type="EMBL" id="MCQ8240741.1"/>
    </source>
</evidence>
<dbReference type="PANTHER" id="PTHR43434:SF1">
    <property type="entry name" value="PHOSPHOGLYCOLATE PHOSPHATASE"/>
    <property type="match status" value="1"/>
</dbReference>
<dbReference type="InterPro" id="IPR036412">
    <property type="entry name" value="HAD-like_sf"/>
</dbReference>
<dbReference type="SFLD" id="SFLDS00003">
    <property type="entry name" value="Haloacid_Dehalogenase"/>
    <property type="match status" value="1"/>
</dbReference>
<protein>
    <recommendedName>
        <fullName evidence="4">phosphoglycolate phosphatase</fullName>
        <ecNumber evidence="4">3.1.3.18</ecNumber>
    </recommendedName>
</protein>
<name>A0ABT1VWM5_9PROT</name>
<comment type="similarity">
    <text evidence="3">Belongs to the HAD-like hydrolase superfamily. CbbY/CbbZ/Gph/YieH family.</text>
</comment>
<dbReference type="EMBL" id="JAMZEJ010000004">
    <property type="protein sequence ID" value="MCQ8240741.1"/>
    <property type="molecule type" value="Genomic_DNA"/>
</dbReference>
<sequence length="245" mass="24974">MPASAPLAAPTASGETAPAAGKPLLVFDLDGTLVDTLNDITAAANRLLTSQKLAPITAAEVRPMIGDGVAVLVQRLLASRQQPPDAALERAYAADYAAHAAGTSALFDGMPELLERLRNDGWQLAVCTNKPAAATQRLLEALGISSLFGDAVGGGDSFPVRKPDPVHLLGTVSLAGGSPGRAVMLGDHRNDVDAAHGAGMPCIFAGWGFGSEEMAAGADAVAAHPRDVPDLARALLGTPRPLPTP</sequence>
<dbReference type="SFLD" id="SFLDG01129">
    <property type="entry name" value="C1.5:_HAD__Beta-PGM__Phosphata"/>
    <property type="match status" value="1"/>
</dbReference>
<dbReference type="InterPro" id="IPR023198">
    <property type="entry name" value="PGP-like_dom2"/>
</dbReference>
<accession>A0ABT1VWM5</accession>
<organism evidence="5 6">
    <name type="scientific">Rhizosaccharibacter radicis</name>
    <dbReference type="NCBI Taxonomy" id="2782605"/>
    <lineage>
        <taxon>Bacteria</taxon>
        <taxon>Pseudomonadati</taxon>
        <taxon>Pseudomonadota</taxon>
        <taxon>Alphaproteobacteria</taxon>
        <taxon>Acetobacterales</taxon>
        <taxon>Acetobacteraceae</taxon>
        <taxon>Rhizosaccharibacter</taxon>
    </lineage>
</organism>
<dbReference type="Proteomes" id="UP001524547">
    <property type="component" value="Unassembled WGS sequence"/>
</dbReference>
<reference evidence="5 6" key="1">
    <citation type="submission" date="2022-06" db="EMBL/GenBank/DDBJ databases">
        <title>Rhizosaccharibacter gen. nov. sp. nov. KSS12, endophytic bacteria isolated from sugarcane.</title>
        <authorList>
            <person name="Pitiwittayakul N."/>
        </authorList>
    </citation>
    <scope>NUCLEOTIDE SEQUENCE [LARGE SCALE GENOMIC DNA]</scope>
    <source>
        <strain evidence="5 6">KSS12</strain>
    </source>
</reference>
<comment type="pathway">
    <text evidence="2">Organic acid metabolism; glycolate biosynthesis; glycolate from 2-phosphoglycolate: step 1/1.</text>
</comment>
<dbReference type="Gene3D" id="3.40.50.1000">
    <property type="entry name" value="HAD superfamily/HAD-like"/>
    <property type="match status" value="1"/>
</dbReference>
<dbReference type="InterPro" id="IPR050155">
    <property type="entry name" value="HAD-like_hydrolase_sf"/>
</dbReference>
<evidence type="ECO:0000313" key="6">
    <source>
        <dbReference type="Proteomes" id="UP001524547"/>
    </source>
</evidence>
<dbReference type="InterPro" id="IPR023214">
    <property type="entry name" value="HAD_sf"/>
</dbReference>
<evidence type="ECO:0000256" key="2">
    <source>
        <dbReference type="ARBA" id="ARBA00004818"/>
    </source>
</evidence>
<proteinExistence type="inferred from homology"/>
<comment type="catalytic activity">
    <reaction evidence="1">
        <text>2-phosphoglycolate + H2O = glycolate + phosphate</text>
        <dbReference type="Rhea" id="RHEA:14369"/>
        <dbReference type="ChEBI" id="CHEBI:15377"/>
        <dbReference type="ChEBI" id="CHEBI:29805"/>
        <dbReference type="ChEBI" id="CHEBI:43474"/>
        <dbReference type="ChEBI" id="CHEBI:58033"/>
        <dbReference type="EC" id="3.1.3.18"/>
    </reaction>
</comment>
<dbReference type="SUPFAM" id="SSF56784">
    <property type="entry name" value="HAD-like"/>
    <property type="match status" value="1"/>
</dbReference>
<dbReference type="Gene3D" id="1.10.150.240">
    <property type="entry name" value="Putative phosphatase, domain 2"/>
    <property type="match status" value="1"/>
</dbReference>
<keyword evidence="6" id="KW-1185">Reference proteome</keyword>
<dbReference type="EC" id="3.1.3.18" evidence="4"/>
<dbReference type="PANTHER" id="PTHR43434">
    <property type="entry name" value="PHOSPHOGLYCOLATE PHOSPHATASE"/>
    <property type="match status" value="1"/>
</dbReference>
<comment type="caution">
    <text evidence="5">The sequence shown here is derived from an EMBL/GenBank/DDBJ whole genome shotgun (WGS) entry which is preliminary data.</text>
</comment>
<dbReference type="InterPro" id="IPR041492">
    <property type="entry name" value="HAD_2"/>
</dbReference>
<dbReference type="Pfam" id="PF13419">
    <property type="entry name" value="HAD_2"/>
    <property type="match status" value="1"/>
</dbReference>
<gene>
    <name evidence="5" type="ORF">NFI88_07795</name>
</gene>
<evidence type="ECO:0000256" key="1">
    <source>
        <dbReference type="ARBA" id="ARBA00000830"/>
    </source>
</evidence>
<evidence type="ECO:0000256" key="3">
    <source>
        <dbReference type="ARBA" id="ARBA00006171"/>
    </source>
</evidence>
<dbReference type="RefSeq" id="WP_422919480.1">
    <property type="nucleotide sequence ID" value="NZ_JAMZEJ010000004.1"/>
</dbReference>
<evidence type="ECO:0000256" key="4">
    <source>
        <dbReference type="ARBA" id="ARBA00013078"/>
    </source>
</evidence>